<dbReference type="InterPro" id="IPR004155">
    <property type="entry name" value="PBS_lyase_HEAT"/>
</dbReference>
<dbReference type="SMART" id="SM00567">
    <property type="entry name" value="EZ_HEAT"/>
    <property type="match status" value="4"/>
</dbReference>
<keyword evidence="1" id="KW-0472">Membrane</keyword>
<feature type="transmembrane region" description="Helical" evidence="1">
    <location>
        <begin position="20"/>
        <end position="46"/>
    </location>
</feature>
<dbReference type="Pfam" id="PF13646">
    <property type="entry name" value="HEAT_2"/>
    <property type="match status" value="1"/>
</dbReference>
<keyword evidence="3" id="KW-1185">Reference proteome</keyword>
<evidence type="ECO:0000313" key="3">
    <source>
        <dbReference type="Proteomes" id="UP000002221"/>
    </source>
</evidence>
<name>D0MEL1_RHOM4</name>
<evidence type="ECO:0000256" key="1">
    <source>
        <dbReference type="SAM" id="Phobius"/>
    </source>
</evidence>
<dbReference type="GO" id="GO:0016829">
    <property type="term" value="F:lyase activity"/>
    <property type="evidence" value="ECO:0007669"/>
    <property type="project" value="UniProtKB-KW"/>
</dbReference>
<dbReference type="RefSeq" id="WP_012844849.1">
    <property type="nucleotide sequence ID" value="NC_013501.1"/>
</dbReference>
<sequence length="362" mass="40378">MLETLLQKLLEFTFGDRLFRVALLMLYGLSTLAGLLLITAVLLRVLRDHQQRQRQKREQRWRSLLLAVLTEAQPPQALWAQVSPKEAMDFCAFLYRFARLVTGSELEQLHALAAPYLPRLERQVFRGTPEERAFRLQILGVLGRRTQTELLVQALDDPAPLVVLVAFRQLAHPETAHLAPILIDQMPRLYQTSPALLGALLARLGFEALPALRQALLDEHRPVWVRVVLADALHRLNDPKGAHLAADLLQHPDLPAELVQALLRLIAAAGTPAHQGVILPYLQHPDEAVRVEAVRALGVVGSEAQLPRLAAALQDPSPWVAMAAARALKQRQALTLLQEAARQPALRPLIEQVLHEDPARIL</sequence>
<dbReference type="KEGG" id="rmr:Rmar_2361"/>
<keyword evidence="2" id="KW-0456">Lyase</keyword>
<keyword evidence="1" id="KW-1133">Transmembrane helix</keyword>
<gene>
    <name evidence="2" type="ordered locus">Rmar_2361</name>
</gene>
<dbReference type="eggNOG" id="COG1413">
    <property type="taxonomic scope" value="Bacteria"/>
</dbReference>
<dbReference type="SUPFAM" id="SSF48371">
    <property type="entry name" value="ARM repeat"/>
    <property type="match status" value="1"/>
</dbReference>
<keyword evidence="1" id="KW-0812">Transmembrane</keyword>
<dbReference type="STRING" id="518766.Rmar_2361"/>
<reference evidence="2 3" key="1">
    <citation type="journal article" date="2009" name="Stand. Genomic Sci.">
        <title>Complete genome sequence of Rhodothermus marinus type strain (R-10).</title>
        <authorList>
            <person name="Nolan M."/>
            <person name="Tindall B.J."/>
            <person name="Pomrenke H."/>
            <person name="Lapidus A."/>
            <person name="Copeland A."/>
            <person name="Glavina Del Rio T."/>
            <person name="Lucas S."/>
            <person name="Chen F."/>
            <person name="Tice H."/>
            <person name="Cheng J.F."/>
            <person name="Saunders E."/>
            <person name="Han C."/>
            <person name="Bruce D."/>
            <person name="Goodwin L."/>
            <person name="Chain P."/>
            <person name="Pitluck S."/>
            <person name="Ovchinikova G."/>
            <person name="Pati A."/>
            <person name="Ivanova N."/>
            <person name="Mavromatis K."/>
            <person name="Chen A."/>
            <person name="Palaniappan K."/>
            <person name="Land M."/>
            <person name="Hauser L."/>
            <person name="Chang Y.J."/>
            <person name="Jeffries C.D."/>
            <person name="Brettin T."/>
            <person name="Goker M."/>
            <person name="Bristow J."/>
            <person name="Eisen J.A."/>
            <person name="Markowitz V."/>
            <person name="Hugenholtz P."/>
            <person name="Kyrpides N.C."/>
            <person name="Klenk H.P."/>
            <person name="Detter J.C."/>
        </authorList>
    </citation>
    <scope>NUCLEOTIDE SEQUENCE [LARGE SCALE GENOMIC DNA]</scope>
    <source>
        <strain evidence="3">ATCC 43812 / DSM 4252 / R-10</strain>
    </source>
</reference>
<organism evidence="2 3">
    <name type="scientific">Rhodothermus marinus (strain ATCC 43812 / DSM 4252 / R-10)</name>
    <name type="common">Rhodothermus obamensis</name>
    <dbReference type="NCBI Taxonomy" id="518766"/>
    <lineage>
        <taxon>Bacteria</taxon>
        <taxon>Pseudomonadati</taxon>
        <taxon>Rhodothermota</taxon>
        <taxon>Rhodothermia</taxon>
        <taxon>Rhodothermales</taxon>
        <taxon>Rhodothermaceae</taxon>
        <taxon>Rhodothermus</taxon>
    </lineage>
</organism>
<evidence type="ECO:0000313" key="2">
    <source>
        <dbReference type="EMBL" id="ACY49239.1"/>
    </source>
</evidence>
<proteinExistence type="predicted"/>
<dbReference type="Gene3D" id="1.25.10.10">
    <property type="entry name" value="Leucine-rich Repeat Variant"/>
    <property type="match status" value="1"/>
</dbReference>
<dbReference type="Proteomes" id="UP000002221">
    <property type="component" value="Chromosome"/>
</dbReference>
<accession>D0MEL1</accession>
<dbReference type="AlphaFoldDB" id="D0MEL1"/>
<protein>
    <submittedName>
        <fullName evidence="2">PBS lyase HEAT domain protein repeat-containing protein</fullName>
    </submittedName>
</protein>
<dbReference type="InterPro" id="IPR011989">
    <property type="entry name" value="ARM-like"/>
</dbReference>
<dbReference type="InterPro" id="IPR016024">
    <property type="entry name" value="ARM-type_fold"/>
</dbReference>
<dbReference type="OrthoDB" id="152637at2"/>
<dbReference type="EMBL" id="CP001807">
    <property type="protein sequence ID" value="ACY49239.1"/>
    <property type="molecule type" value="Genomic_DNA"/>
</dbReference>
<dbReference type="HOGENOM" id="CLU_065813_0_0_10"/>